<dbReference type="SUPFAM" id="SSF111331">
    <property type="entry name" value="NAD kinase/diacylglycerol kinase-like"/>
    <property type="match status" value="1"/>
</dbReference>
<comment type="caution">
    <text evidence="1">The sequence shown here is derived from an EMBL/GenBank/DDBJ whole genome shotgun (WGS) entry which is preliminary data.</text>
</comment>
<evidence type="ECO:0000313" key="2">
    <source>
        <dbReference type="Proteomes" id="UP001165044"/>
    </source>
</evidence>
<dbReference type="Proteomes" id="UP001165044">
    <property type="component" value="Unassembled WGS sequence"/>
</dbReference>
<dbReference type="PANTHER" id="PTHR13158">
    <property type="match status" value="1"/>
</dbReference>
<dbReference type="Gene3D" id="3.40.50.10330">
    <property type="entry name" value="Probable inorganic polyphosphate/atp-NAD kinase, domain 1"/>
    <property type="match status" value="1"/>
</dbReference>
<protein>
    <recommendedName>
        <fullName evidence="3">Sugar kinase</fullName>
    </recommendedName>
</protein>
<reference evidence="1" key="1">
    <citation type="journal article" date="2023" name="Antonie Van Leeuwenhoek">
        <title>Mesoterricola silvestris gen. nov., sp. nov., Mesoterricola sediminis sp. nov., Geothrix oryzae sp. nov., Geothrix edaphica sp. nov., Geothrix rubra sp. nov., and Geothrix limicola sp. nov., six novel members of Acidobacteriota isolated from soils.</title>
        <authorList>
            <person name="Itoh H."/>
            <person name="Sugisawa Y."/>
            <person name="Mise K."/>
            <person name="Xu Z."/>
            <person name="Kuniyasu M."/>
            <person name="Ushijima N."/>
            <person name="Kawano K."/>
            <person name="Kobayashi E."/>
            <person name="Shiratori Y."/>
            <person name="Masuda Y."/>
            <person name="Senoo K."/>
        </authorList>
    </citation>
    <scope>NUCLEOTIDE SEQUENCE</scope>
    <source>
        <strain evidence="1">Red802</strain>
    </source>
</reference>
<organism evidence="1 2">
    <name type="scientific">Geothrix edaphica</name>
    <dbReference type="NCBI Taxonomy" id="2927976"/>
    <lineage>
        <taxon>Bacteria</taxon>
        <taxon>Pseudomonadati</taxon>
        <taxon>Acidobacteriota</taxon>
        <taxon>Holophagae</taxon>
        <taxon>Holophagales</taxon>
        <taxon>Holophagaceae</taxon>
        <taxon>Geothrix</taxon>
    </lineage>
</organism>
<name>A0ABQ5PUF3_9BACT</name>
<dbReference type="InterPro" id="IPR017437">
    <property type="entry name" value="ATP-NAD_kinase_PpnK-typ_C"/>
</dbReference>
<keyword evidence="2" id="KW-1185">Reference proteome</keyword>
<proteinExistence type="predicted"/>
<gene>
    <name evidence="1" type="ORF">GETHED_03580</name>
</gene>
<dbReference type="InterPro" id="IPR017438">
    <property type="entry name" value="ATP-NAD_kinase_N"/>
</dbReference>
<dbReference type="RefSeq" id="WP_285606083.1">
    <property type="nucleotide sequence ID" value="NZ_BSDC01000001.1"/>
</dbReference>
<dbReference type="InterPro" id="IPR016064">
    <property type="entry name" value="NAD/diacylglycerol_kinase_sf"/>
</dbReference>
<accession>A0ABQ5PUF3</accession>
<evidence type="ECO:0000313" key="1">
    <source>
        <dbReference type="EMBL" id="GLH65994.1"/>
    </source>
</evidence>
<dbReference type="Gene3D" id="2.60.200.30">
    <property type="entry name" value="Probable inorganic polyphosphate/atp-NAD kinase, domain 2"/>
    <property type="match status" value="1"/>
</dbReference>
<dbReference type="PANTHER" id="PTHR13158:SF5">
    <property type="entry name" value="NAD KINASE 2, MITOCHONDRIAL"/>
    <property type="match status" value="1"/>
</dbReference>
<dbReference type="EMBL" id="BSDC01000001">
    <property type="protein sequence ID" value="GLH65994.1"/>
    <property type="molecule type" value="Genomic_DNA"/>
</dbReference>
<evidence type="ECO:0008006" key="3">
    <source>
        <dbReference type="Google" id="ProtNLM"/>
    </source>
</evidence>
<sequence length="298" mass="32388">MALGKLPRVVLVTRPTDYQALLMAHGTREQARFILNGHGQNLDEVEAQHLRTEQALASVLRAIPLTWRRVLLDRADLPAFVFEPEDLVVALGQDGLVANVAKYLEGQRVLGLNPDPERVDGLLVKHPAEAAPDLLQDAVAGRVPVEARTMVEARLDDGQRLLALNEIFVGHSSHQSARYRLRLGDREERQSSSGLIVATGTGSTGWARSIHQAHHSAFTLPKPTVPTLAYFVREAFPSRATGTSLTEGILGPGQTLVVVSEMNDLGTLFGDGIEADRVAFPWGSLATLGLAQERLNLI</sequence>